<dbReference type="Proteomes" id="UP000271098">
    <property type="component" value="Unassembled WGS sequence"/>
</dbReference>
<keyword evidence="2" id="KW-1185">Reference proteome</keyword>
<gene>
    <name evidence="1" type="ORF">GPUH_LOCUS25798</name>
</gene>
<accession>A0A183EXV4</accession>
<evidence type="ECO:0000313" key="2">
    <source>
        <dbReference type="Proteomes" id="UP000271098"/>
    </source>
</evidence>
<dbReference type="EMBL" id="UYRT01106920">
    <property type="protein sequence ID" value="VDN44680.1"/>
    <property type="molecule type" value="Genomic_DNA"/>
</dbReference>
<protein>
    <submittedName>
        <fullName evidence="1 3">Uncharacterized protein</fullName>
    </submittedName>
</protein>
<organism evidence="3">
    <name type="scientific">Gongylonema pulchrum</name>
    <dbReference type="NCBI Taxonomy" id="637853"/>
    <lineage>
        <taxon>Eukaryota</taxon>
        <taxon>Metazoa</taxon>
        <taxon>Ecdysozoa</taxon>
        <taxon>Nematoda</taxon>
        <taxon>Chromadorea</taxon>
        <taxon>Rhabditida</taxon>
        <taxon>Spirurina</taxon>
        <taxon>Spiruromorpha</taxon>
        <taxon>Spiruroidea</taxon>
        <taxon>Gongylonematidae</taxon>
        <taxon>Gongylonema</taxon>
    </lineage>
</organism>
<dbReference type="AlphaFoldDB" id="A0A183EXV4"/>
<evidence type="ECO:0000313" key="3">
    <source>
        <dbReference type="WBParaSite" id="GPUH_0002582501-mRNA-1"/>
    </source>
</evidence>
<name>A0A183EXV4_9BILA</name>
<sequence length="84" mass="9434">MTALRMESFEMHEFLAVIKKHVYLGLILNVKKACVTCRWLFPGTLLTRNRARTAVVGPNTVHRSGEGSSYDYGPIDKTGLCISY</sequence>
<dbReference type="OrthoDB" id="5823620at2759"/>
<evidence type="ECO:0000313" key="1">
    <source>
        <dbReference type="EMBL" id="VDN44680.1"/>
    </source>
</evidence>
<reference evidence="1 2" key="2">
    <citation type="submission" date="2018-11" db="EMBL/GenBank/DDBJ databases">
        <authorList>
            <consortium name="Pathogen Informatics"/>
        </authorList>
    </citation>
    <scope>NUCLEOTIDE SEQUENCE [LARGE SCALE GENOMIC DNA]</scope>
</reference>
<proteinExistence type="predicted"/>
<reference evidence="3" key="1">
    <citation type="submission" date="2016-06" db="UniProtKB">
        <authorList>
            <consortium name="WormBaseParasite"/>
        </authorList>
    </citation>
    <scope>IDENTIFICATION</scope>
</reference>
<dbReference type="WBParaSite" id="GPUH_0002582501-mRNA-1">
    <property type="protein sequence ID" value="GPUH_0002582501-mRNA-1"/>
    <property type="gene ID" value="GPUH_0002582501"/>
</dbReference>